<gene>
    <name evidence="7" type="ORF">DFH08DRAFT_1071359</name>
</gene>
<evidence type="ECO:0000256" key="3">
    <source>
        <dbReference type="ARBA" id="ARBA00022827"/>
    </source>
</evidence>
<dbReference type="EMBL" id="JARIHO010000001">
    <property type="protein sequence ID" value="KAJ7368710.1"/>
    <property type="molecule type" value="Genomic_DNA"/>
</dbReference>
<dbReference type="InterPro" id="IPR002938">
    <property type="entry name" value="FAD-bd"/>
</dbReference>
<keyword evidence="4" id="KW-0560">Oxidoreductase</keyword>
<dbReference type="GO" id="GO:0071949">
    <property type="term" value="F:FAD binding"/>
    <property type="evidence" value="ECO:0007669"/>
    <property type="project" value="InterPro"/>
</dbReference>
<dbReference type="PANTHER" id="PTHR13789:SF314">
    <property type="entry name" value="FAD-BINDING DOMAIN-CONTAINING PROTEIN"/>
    <property type="match status" value="1"/>
</dbReference>
<feature type="domain" description="FAD-binding" evidence="6">
    <location>
        <begin position="302"/>
        <end position="364"/>
    </location>
</feature>
<dbReference type="InterPro" id="IPR036188">
    <property type="entry name" value="FAD/NAD-bd_sf"/>
</dbReference>
<dbReference type="InterPro" id="IPR050493">
    <property type="entry name" value="FAD-dep_Monooxygenase_BioMet"/>
</dbReference>
<protein>
    <recommendedName>
        <fullName evidence="6">FAD-binding domain-containing protein</fullName>
    </recommendedName>
</protein>
<dbReference type="Proteomes" id="UP001218218">
    <property type="component" value="Unassembled WGS sequence"/>
</dbReference>
<comment type="caution">
    <text evidence="7">The sequence shown here is derived from an EMBL/GenBank/DDBJ whole genome shotgun (WGS) entry which is preliminary data.</text>
</comment>
<accession>A0AAD7F7G6</accession>
<proteinExistence type="inferred from homology"/>
<keyword evidence="3" id="KW-0274">FAD</keyword>
<dbReference type="GO" id="GO:0004497">
    <property type="term" value="F:monooxygenase activity"/>
    <property type="evidence" value="ECO:0007669"/>
    <property type="project" value="UniProtKB-KW"/>
</dbReference>
<evidence type="ECO:0000256" key="4">
    <source>
        <dbReference type="ARBA" id="ARBA00023002"/>
    </source>
</evidence>
<organism evidence="7 8">
    <name type="scientific">Mycena albidolilacea</name>
    <dbReference type="NCBI Taxonomy" id="1033008"/>
    <lineage>
        <taxon>Eukaryota</taxon>
        <taxon>Fungi</taxon>
        <taxon>Dikarya</taxon>
        <taxon>Basidiomycota</taxon>
        <taxon>Agaricomycotina</taxon>
        <taxon>Agaricomycetes</taxon>
        <taxon>Agaricomycetidae</taxon>
        <taxon>Agaricales</taxon>
        <taxon>Marasmiineae</taxon>
        <taxon>Mycenaceae</taxon>
        <taxon>Mycena</taxon>
    </lineage>
</organism>
<sequence>MESAPLSLKFVIVGGSVAGLTSGYILRRAGHEVVILEKSDGKTKAGGSLRCPPNMTRILNEFPGMEALLRSQGTQCSGYGFTRADTLERIGFMKFHDEIMTELRAHFLVVQYDDLYSHLTSLCSGAGAVIKYESRVVDIKAAGGSTTVVLEDGSALSPDIVVAADGHNSIVRTIVAKDAEEDLESTHAVAGINISVPTEVIEQDPDLKSLCNYTELSIWMGSGSSVVGTLDKNAELFNFSLCCPESLGICESDWDEIRAKKRPLPFDLSGYDTRLQKLINMGSTCYPTVHQLHVQHEAVGLDGTVVLVGDAAHSILIHGSHNSAMAIEDAATLGRLFSRISTRNQIPMLLNAYQEIRHPRTKLMQEEEYQALSELSMQFGPVSEARDAALRPSLTMSFEDFQKAGSDNALVQIWEQYLVHFAYNAAEEVDNWWSMWGNSVVESKLAEDIKAVTIELETTVL</sequence>
<dbReference type="PANTHER" id="PTHR13789">
    <property type="entry name" value="MONOOXYGENASE"/>
    <property type="match status" value="1"/>
</dbReference>
<keyword evidence="5" id="KW-0503">Monooxygenase</keyword>
<comment type="similarity">
    <text evidence="1">Belongs to the paxM FAD-dependent monooxygenase family.</text>
</comment>
<dbReference type="Pfam" id="PF01494">
    <property type="entry name" value="FAD_binding_3"/>
    <property type="match status" value="2"/>
</dbReference>
<feature type="domain" description="FAD-binding" evidence="6">
    <location>
        <begin position="11"/>
        <end position="203"/>
    </location>
</feature>
<dbReference type="PRINTS" id="PR00420">
    <property type="entry name" value="RNGMNOXGNASE"/>
</dbReference>
<evidence type="ECO:0000313" key="7">
    <source>
        <dbReference type="EMBL" id="KAJ7368710.1"/>
    </source>
</evidence>
<dbReference type="Gene3D" id="3.50.50.60">
    <property type="entry name" value="FAD/NAD(P)-binding domain"/>
    <property type="match status" value="1"/>
</dbReference>
<evidence type="ECO:0000256" key="1">
    <source>
        <dbReference type="ARBA" id="ARBA00007992"/>
    </source>
</evidence>
<dbReference type="AlphaFoldDB" id="A0AAD7F7G6"/>
<dbReference type="SUPFAM" id="SSF51905">
    <property type="entry name" value="FAD/NAD(P)-binding domain"/>
    <property type="match status" value="1"/>
</dbReference>
<keyword evidence="8" id="KW-1185">Reference proteome</keyword>
<evidence type="ECO:0000259" key="6">
    <source>
        <dbReference type="Pfam" id="PF01494"/>
    </source>
</evidence>
<reference evidence="7" key="1">
    <citation type="submission" date="2023-03" db="EMBL/GenBank/DDBJ databases">
        <title>Massive genome expansion in bonnet fungi (Mycena s.s.) driven by repeated elements and novel gene families across ecological guilds.</title>
        <authorList>
            <consortium name="Lawrence Berkeley National Laboratory"/>
            <person name="Harder C.B."/>
            <person name="Miyauchi S."/>
            <person name="Viragh M."/>
            <person name="Kuo A."/>
            <person name="Thoen E."/>
            <person name="Andreopoulos B."/>
            <person name="Lu D."/>
            <person name="Skrede I."/>
            <person name="Drula E."/>
            <person name="Henrissat B."/>
            <person name="Morin E."/>
            <person name="Kohler A."/>
            <person name="Barry K."/>
            <person name="LaButti K."/>
            <person name="Morin E."/>
            <person name="Salamov A."/>
            <person name="Lipzen A."/>
            <person name="Mereny Z."/>
            <person name="Hegedus B."/>
            <person name="Baldrian P."/>
            <person name="Stursova M."/>
            <person name="Weitz H."/>
            <person name="Taylor A."/>
            <person name="Grigoriev I.V."/>
            <person name="Nagy L.G."/>
            <person name="Martin F."/>
            <person name="Kauserud H."/>
        </authorList>
    </citation>
    <scope>NUCLEOTIDE SEQUENCE</scope>
    <source>
        <strain evidence="7">CBHHK002</strain>
    </source>
</reference>
<evidence type="ECO:0000313" key="8">
    <source>
        <dbReference type="Proteomes" id="UP001218218"/>
    </source>
</evidence>
<name>A0AAD7F7G6_9AGAR</name>
<evidence type="ECO:0000256" key="2">
    <source>
        <dbReference type="ARBA" id="ARBA00022630"/>
    </source>
</evidence>
<evidence type="ECO:0000256" key="5">
    <source>
        <dbReference type="ARBA" id="ARBA00023033"/>
    </source>
</evidence>
<keyword evidence="2" id="KW-0285">Flavoprotein</keyword>